<reference evidence="4" key="1">
    <citation type="submission" date="2023-06" db="EMBL/GenBank/DDBJ databases">
        <title>Genome-scale phylogeny and comparative genomics of the fungal order Sordariales.</title>
        <authorList>
            <consortium name="Lawrence Berkeley National Laboratory"/>
            <person name="Hensen N."/>
            <person name="Bonometti L."/>
            <person name="Westerberg I."/>
            <person name="Brannstrom I.O."/>
            <person name="Guillou S."/>
            <person name="Cros-Aarteil S."/>
            <person name="Calhoun S."/>
            <person name="Haridas S."/>
            <person name="Kuo A."/>
            <person name="Mondo S."/>
            <person name="Pangilinan J."/>
            <person name="Riley R."/>
            <person name="Labutti K."/>
            <person name="Andreopoulos B."/>
            <person name="Lipzen A."/>
            <person name="Chen C."/>
            <person name="Yanf M."/>
            <person name="Daum C."/>
            <person name="Ng V."/>
            <person name="Clum A."/>
            <person name="Steindorff A."/>
            <person name="Ohm R."/>
            <person name="Martin F."/>
            <person name="Silar P."/>
            <person name="Natvig D."/>
            <person name="Lalanne C."/>
            <person name="Gautier V."/>
            <person name="Ament-Velasquez S.L."/>
            <person name="Kruys A."/>
            <person name="Hutchinson M.I."/>
            <person name="Powell A.J."/>
            <person name="Barry K."/>
            <person name="Miller A.N."/>
            <person name="Grigoriev I.V."/>
            <person name="Debuchy R."/>
            <person name="Gladieux P."/>
            <person name="Thoren M.H."/>
            <person name="Johannesson H."/>
        </authorList>
    </citation>
    <scope>NUCLEOTIDE SEQUENCE</scope>
    <source>
        <strain evidence="4">SMH4607-1</strain>
    </source>
</reference>
<dbReference type="GO" id="GO:0031929">
    <property type="term" value="P:TOR signaling"/>
    <property type="evidence" value="ECO:0007669"/>
    <property type="project" value="InterPro"/>
</dbReference>
<dbReference type="GO" id="GO:0032956">
    <property type="term" value="P:regulation of actin cytoskeleton organization"/>
    <property type="evidence" value="ECO:0007669"/>
    <property type="project" value="TreeGrafter"/>
</dbReference>
<dbReference type="GO" id="GO:0031932">
    <property type="term" value="C:TORC2 complex"/>
    <property type="evidence" value="ECO:0007669"/>
    <property type="project" value="InterPro"/>
</dbReference>
<name>A0AA39ZWK7_9PEZI</name>
<dbReference type="PANTHER" id="PTHR19842">
    <property type="entry name" value="G BETA-LIKE PROTEIN GBL"/>
    <property type="match status" value="1"/>
</dbReference>
<evidence type="ECO:0000313" key="4">
    <source>
        <dbReference type="EMBL" id="KAK0705001.1"/>
    </source>
</evidence>
<feature type="region of interest" description="Disordered" evidence="3">
    <location>
        <begin position="1"/>
        <end position="70"/>
    </location>
</feature>
<dbReference type="Gene3D" id="2.130.10.10">
    <property type="entry name" value="YVTN repeat-like/Quinoprotein amine dehydrogenase"/>
    <property type="match status" value="1"/>
</dbReference>
<dbReference type="GO" id="GO:0031931">
    <property type="term" value="C:TORC1 complex"/>
    <property type="evidence" value="ECO:0007669"/>
    <property type="project" value="InterPro"/>
</dbReference>
<evidence type="ECO:0000256" key="2">
    <source>
        <dbReference type="PROSITE-ProRule" id="PRU00221"/>
    </source>
</evidence>
<accession>A0AA39ZWK7</accession>
<comment type="similarity">
    <text evidence="1">Belongs to the WD repeat LST8 family.</text>
</comment>
<dbReference type="InterPro" id="IPR037588">
    <property type="entry name" value="MLST8"/>
</dbReference>
<proteinExistence type="inferred from homology"/>
<feature type="compositionally biased region" description="Acidic residues" evidence="3">
    <location>
        <begin position="311"/>
        <end position="321"/>
    </location>
</feature>
<dbReference type="PANTHER" id="PTHR19842:SF2">
    <property type="entry name" value="WD REPEAT PROTEIN (AFU_ORTHOLOGUE AFUA_5G04300)"/>
    <property type="match status" value="1"/>
</dbReference>
<dbReference type="AlphaFoldDB" id="A0AA39ZWK7"/>
<dbReference type="InterPro" id="IPR001680">
    <property type="entry name" value="WD40_rpt"/>
</dbReference>
<evidence type="ECO:0000256" key="3">
    <source>
        <dbReference type="SAM" id="MobiDB-lite"/>
    </source>
</evidence>
<evidence type="ECO:0000313" key="5">
    <source>
        <dbReference type="Proteomes" id="UP001172102"/>
    </source>
</evidence>
<dbReference type="SMART" id="SM00320">
    <property type="entry name" value="WD40"/>
    <property type="match status" value="5"/>
</dbReference>
<evidence type="ECO:0000256" key="1">
    <source>
        <dbReference type="ARBA" id="ARBA00009890"/>
    </source>
</evidence>
<feature type="compositionally biased region" description="Pro residues" evidence="3">
    <location>
        <begin position="205"/>
        <end position="217"/>
    </location>
</feature>
<sequence length="1220" mass="135238">MGSIVNATSSSSAVGRVSHHTTADSAPGRLLSSVPTSVSRPGPINVRARSLDAPPPLPKRRRLDGPPASVQNPPAWAYDNVFVDCLKRQVFPHVDRPLASLPKGQYKNIDIGKEVIANLIGPQTEFTNEYKRGNGFISDAFERQLAERAVKEIQNLIRRPEYRRDLPIPSTQVPHPISSRPCAAETPVPPPSVPIPPRTRAVETPVPPPSLPIPPKPRVVETPVPQAPLPSRPRAVQTPVPPPQVGAQIPLPVVIPPAARAPPPVAPRHSFSPIPLPILGRLTISPSTQPNSLGPARTSSSLSRQPQIIVIEDDEDEDGSVEPERARTVSGAPSVREASLREVSLGEANPRVPTPGIEAALPASVHAAPSPIPHPVVIQPPLRPSSPRRFLPWRAGGSVESKWLSEERHPYISADDRERVRSGAEKLCEPDNAEKSFTFHVDFSIAEIEKLRIMTRKVFNLREKKADDPSKELRKLIRKNSTFLEKVLRHIDKRNPLPKRTVSDVTNFFRDLRQKTASKTPTLLAVEKVDSGRQEAFSRSGRVYSLLFTREVTGHHGYRSVRRLVNFPDEFRRCREDGMQVRAEWTDCAGDIATIAWVSSDAFICGTTEHSDSHNQQYNKPGNLVLGSYALGSVQAYPQHRIVRPIVDKGDNSTDAMRQSQDPWLYSSVVSSDYDAVHDRAFTSGFDRTVKVWKVDKSGSFMSVLGDWRHRGNVNFVAASKHASGMVATASDVASDAIRIYNIDDQNISGSPYRSYSCSRVTDAQGNTVSTEKWTYFPATMQWGITDGVKHLLLVGYSPRSRTDFDGDIPADRLHTGELCMWDGLTGERWRITSATTQNVFEVVWHPHQESFIAATSPLGIEVEPGVRTQIRIFRMADSMEYGGKAFTPVKTLDCTAADINELTFMPNSFSYCYITAGCTDGKVYVWDTALGDKPIRVLEHGRSVEELSGDRESEDVGVKFTAWGTTLDRFYTGSSDGVVKVWNIRSNKRQPLVRNLLEVPAPVSCGMFSPDRTRLLIGDASGRIFLLSVDDEDEEKHQSSTITVKLPGAMGVKKIRRPTPIVQHLEPPPPTVNANHQPHVVETGVALAQLYLGNGQLVLHKNPTIGAVQGPQYLSTGLFKVDAHLDGNPQQPLLAEWQSRQQDAVRGSTNWKPRFAQLRSIKEHNALEICHLRNVNVDLDASKLDWETYQELVTEGVDFNVAEEYPFVYEEELESDEEF</sequence>
<feature type="compositionally biased region" description="Polar residues" evidence="3">
    <location>
        <begin position="284"/>
        <end position="306"/>
    </location>
</feature>
<feature type="region of interest" description="Disordered" evidence="3">
    <location>
        <begin position="166"/>
        <end position="218"/>
    </location>
</feature>
<dbReference type="Proteomes" id="UP001172102">
    <property type="component" value="Unassembled WGS sequence"/>
</dbReference>
<dbReference type="InterPro" id="IPR015943">
    <property type="entry name" value="WD40/YVTN_repeat-like_dom_sf"/>
</dbReference>
<dbReference type="EMBL" id="JAUKUA010000007">
    <property type="protein sequence ID" value="KAK0705001.1"/>
    <property type="molecule type" value="Genomic_DNA"/>
</dbReference>
<organism evidence="4 5">
    <name type="scientific">Lasiosphaeris hirsuta</name>
    <dbReference type="NCBI Taxonomy" id="260670"/>
    <lineage>
        <taxon>Eukaryota</taxon>
        <taxon>Fungi</taxon>
        <taxon>Dikarya</taxon>
        <taxon>Ascomycota</taxon>
        <taxon>Pezizomycotina</taxon>
        <taxon>Sordariomycetes</taxon>
        <taxon>Sordariomycetidae</taxon>
        <taxon>Sordariales</taxon>
        <taxon>Lasiosphaeriaceae</taxon>
        <taxon>Lasiosphaeris</taxon>
    </lineage>
</organism>
<dbReference type="SUPFAM" id="SSF50978">
    <property type="entry name" value="WD40 repeat-like"/>
    <property type="match status" value="1"/>
</dbReference>
<protein>
    <recommendedName>
        <fullName evidence="6">Rik1-associated factor 1</fullName>
    </recommendedName>
</protein>
<dbReference type="Pfam" id="PF00400">
    <property type="entry name" value="WD40"/>
    <property type="match status" value="1"/>
</dbReference>
<dbReference type="InterPro" id="IPR036322">
    <property type="entry name" value="WD40_repeat_dom_sf"/>
</dbReference>
<keyword evidence="5" id="KW-1185">Reference proteome</keyword>
<dbReference type="PROSITE" id="PS50082">
    <property type="entry name" value="WD_REPEATS_2"/>
    <property type="match status" value="1"/>
</dbReference>
<feature type="repeat" description="WD" evidence="2">
    <location>
        <begin position="971"/>
        <end position="993"/>
    </location>
</feature>
<feature type="compositionally biased region" description="Polar residues" evidence="3">
    <location>
        <begin position="1"/>
        <end position="13"/>
    </location>
</feature>
<gene>
    <name evidence="4" type="ORF">B0H67DRAFT_545687</name>
</gene>
<feature type="region of interest" description="Disordered" evidence="3">
    <location>
        <begin position="282"/>
        <end position="337"/>
    </location>
</feature>
<feature type="compositionally biased region" description="Pro residues" evidence="3">
    <location>
        <begin position="187"/>
        <end position="197"/>
    </location>
</feature>
<keyword evidence="2" id="KW-0853">WD repeat</keyword>
<evidence type="ECO:0008006" key="6">
    <source>
        <dbReference type="Google" id="ProtNLM"/>
    </source>
</evidence>
<comment type="caution">
    <text evidence="4">The sequence shown here is derived from an EMBL/GenBank/DDBJ whole genome shotgun (WGS) entry which is preliminary data.</text>
</comment>